<evidence type="ECO:0008006" key="3">
    <source>
        <dbReference type="Google" id="ProtNLM"/>
    </source>
</evidence>
<dbReference type="EMBL" id="RQHS01000024">
    <property type="protein sequence ID" value="TGM95626.1"/>
    <property type="molecule type" value="Genomic_DNA"/>
</dbReference>
<comment type="caution">
    <text evidence="1">The sequence shown here is derived from an EMBL/GenBank/DDBJ whole genome shotgun (WGS) entry which is preliminary data.</text>
</comment>
<dbReference type="Proteomes" id="UP000297241">
    <property type="component" value="Unassembled WGS sequence"/>
</dbReference>
<evidence type="ECO:0000313" key="2">
    <source>
        <dbReference type="Proteomes" id="UP000297241"/>
    </source>
</evidence>
<gene>
    <name evidence="1" type="ORF">EHR06_18125</name>
</gene>
<protein>
    <recommendedName>
        <fullName evidence="3">Peptidase C-terminal archaeal/bacterial domain-containing protein</fullName>
    </recommendedName>
</protein>
<keyword evidence="2" id="KW-1185">Reference proteome</keyword>
<accession>A0A4Z1A913</accession>
<dbReference type="OrthoDB" id="345683at2"/>
<name>A0A4Z1A913_9LEPT</name>
<evidence type="ECO:0000313" key="1">
    <source>
        <dbReference type="EMBL" id="TGM95626.1"/>
    </source>
</evidence>
<dbReference type="Gene3D" id="2.60.120.380">
    <property type="match status" value="1"/>
</dbReference>
<sequence length="151" mass="15801">MDLSFSQIVFSTPQSHQASSDYWHCSLSINCQNVYSLNLNQADTVTISVSSITGDSVVRLALYSGSTLNGTNLINGATTDRECGGQNISDTIAVSIPSAGPYSLAVGRDWGNSADAFGTYSLSLSSTLVSMSEFAKISSNTATQSSGYSCP</sequence>
<dbReference type="AlphaFoldDB" id="A0A4Z1A913"/>
<reference evidence="1" key="1">
    <citation type="journal article" date="2019" name="PLoS Negl. Trop. Dis.">
        <title>Revisiting the worldwide diversity of Leptospira species in the environment.</title>
        <authorList>
            <person name="Vincent A.T."/>
            <person name="Schiettekatte O."/>
            <person name="Bourhy P."/>
            <person name="Veyrier F.J."/>
            <person name="Picardeau M."/>
        </authorList>
    </citation>
    <scope>NUCLEOTIDE SEQUENCE [LARGE SCALE GENOMIC DNA]</scope>
    <source>
        <strain evidence="1">201601113</strain>
    </source>
</reference>
<organism evidence="1 2">
    <name type="scientific">Leptospira dzoumogneensis</name>
    <dbReference type="NCBI Taxonomy" id="2484904"/>
    <lineage>
        <taxon>Bacteria</taxon>
        <taxon>Pseudomonadati</taxon>
        <taxon>Spirochaetota</taxon>
        <taxon>Spirochaetia</taxon>
        <taxon>Leptospirales</taxon>
        <taxon>Leptospiraceae</taxon>
        <taxon>Leptospira</taxon>
    </lineage>
</organism>
<proteinExistence type="predicted"/>